<protein>
    <submittedName>
        <fullName evidence="1">Uncharacterized protein</fullName>
    </submittedName>
</protein>
<organism evidence="1">
    <name type="scientific">Rhizophora mucronata</name>
    <name type="common">Asiatic mangrove</name>
    <dbReference type="NCBI Taxonomy" id="61149"/>
    <lineage>
        <taxon>Eukaryota</taxon>
        <taxon>Viridiplantae</taxon>
        <taxon>Streptophyta</taxon>
        <taxon>Embryophyta</taxon>
        <taxon>Tracheophyta</taxon>
        <taxon>Spermatophyta</taxon>
        <taxon>Magnoliopsida</taxon>
        <taxon>eudicotyledons</taxon>
        <taxon>Gunneridae</taxon>
        <taxon>Pentapetalae</taxon>
        <taxon>rosids</taxon>
        <taxon>fabids</taxon>
        <taxon>Malpighiales</taxon>
        <taxon>Rhizophoraceae</taxon>
        <taxon>Rhizophora</taxon>
    </lineage>
</organism>
<sequence>MLYMTEKENCNDGSMNGKWLCSRIPHKSSRCRLNSCTVPLETSKKHITVQRENEVTKMFLQMLIVHHHT</sequence>
<name>A0A2P2QBX2_RHIMU</name>
<proteinExistence type="predicted"/>
<evidence type="ECO:0000313" key="1">
    <source>
        <dbReference type="EMBL" id="MBX64498.1"/>
    </source>
</evidence>
<dbReference type="EMBL" id="GGEC01084014">
    <property type="protein sequence ID" value="MBX64498.1"/>
    <property type="molecule type" value="Transcribed_RNA"/>
</dbReference>
<dbReference type="AlphaFoldDB" id="A0A2P2QBX2"/>
<reference evidence="1" key="1">
    <citation type="submission" date="2018-02" db="EMBL/GenBank/DDBJ databases">
        <title>Rhizophora mucronata_Transcriptome.</title>
        <authorList>
            <person name="Meera S.P."/>
            <person name="Sreeshan A."/>
            <person name="Augustine A."/>
        </authorList>
    </citation>
    <scope>NUCLEOTIDE SEQUENCE</scope>
    <source>
        <tissue evidence="1">Leaf</tissue>
    </source>
</reference>
<accession>A0A2P2QBX2</accession>